<dbReference type="PANTHER" id="PTHR46603:SF1">
    <property type="entry name" value="ABSCISSION_NOCUT CHECKPOINT REGULATOR"/>
    <property type="match status" value="1"/>
</dbReference>
<dbReference type="GO" id="GO:0008270">
    <property type="term" value="F:zinc ion binding"/>
    <property type="evidence" value="ECO:0007669"/>
    <property type="project" value="UniProtKB-KW"/>
</dbReference>
<dbReference type="GO" id="GO:0030496">
    <property type="term" value="C:midbody"/>
    <property type="evidence" value="ECO:0007669"/>
    <property type="project" value="TreeGrafter"/>
</dbReference>
<dbReference type="GO" id="GO:0032266">
    <property type="term" value="F:phosphatidylinositol-3-phosphate binding"/>
    <property type="evidence" value="ECO:0007669"/>
    <property type="project" value="TreeGrafter"/>
</dbReference>
<dbReference type="Proteomes" id="UP000245119">
    <property type="component" value="Linkage Group LG8"/>
</dbReference>
<feature type="region of interest" description="Disordered" evidence="5">
    <location>
        <begin position="142"/>
        <end position="163"/>
    </location>
</feature>
<dbReference type="CDD" id="cd19817">
    <property type="entry name" value="Bbox1_ANCHR-like"/>
    <property type="match status" value="1"/>
</dbReference>
<evidence type="ECO:0000256" key="4">
    <source>
        <dbReference type="PROSITE-ProRule" id="PRU00091"/>
    </source>
</evidence>
<dbReference type="PROSITE" id="PS50178">
    <property type="entry name" value="ZF_FYVE"/>
    <property type="match status" value="1"/>
</dbReference>
<dbReference type="OMA" id="CYRECHD"/>
<dbReference type="InterPro" id="IPR000306">
    <property type="entry name" value="Znf_FYVE"/>
</dbReference>
<dbReference type="InterPro" id="IPR013083">
    <property type="entry name" value="Znf_RING/FYVE/PHD"/>
</dbReference>
<proteinExistence type="predicted"/>
<dbReference type="GO" id="GO:0005813">
    <property type="term" value="C:centrosome"/>
    <property type="evidence" value="ECO:0007669"/>
    <property type="project" value="TreeGrafter"/>
</dbReference>
<dbReference type="EMBL" id="PZQS01000008">
    <property type="protein sequence ID" value="PVD25605.1"/>
    <property type="molecule type" value="Genomic_DNA"/>
</dbReference>
<keyword evidence="2 4" id="KW-0863">Zinc-finger</keyword>
<feature type="compositionally biased region" description="Basic and acidic residues" evidence="5">
    <location>
        <begin position="362"/>
        <end position="381"/>
    </location>
</feature>
<feature type="compositionally biased region" description="Polar residues" evidence="5">
    <location>
        <begin position="301"/>
        <end position="315"/>
    </location>
</feature>
<organism evidence="7 8">
    <name type="scientific">Pomacea canaliculata</name>
    <name type="common">Golden apple snail</name>
    <dbReference type="NCBI Taxonomy" id="400727"/>
    <lineage>
        <taxon>Eukaryota</taxon>
        <taxon>Metazoa</taxon>
        <taxon>Spiralia</taxon>
        <taxon>Lophotrochozoa</taxon>
        <taxon>Mollusca</taxon>
        <taxon>Gastropoda</taxon>
        <taxon>Caenogastropoda</taxon>
        <taxon>Architaenioglossa</taxon>
        <taxon>Ampullarioidea</taxon>
        <taxon>Ampullariidae</taxon>
        <taxon>Pomacea</taxon>
    </lineage>
</organism>
<dbReference type="OrthoDB" id="5407799at2759"/>
<dbReference type="Pfam" id="PF01363">
    <property type="entry name" value="FYVE"/>
    <property type="match status" value="1"/>
</dbReference>
<comment type="caution">
    <text evidence="7">The sequence shown here is derived from an EMBL/GenBank/DDBJ whole genome shotgun (WGS) entry which is preliminary data.</text>
</comment>
<evidence type="ECO:0000259" key="6">
    <source>
        <dbReference type="PROSITE" id="PS50178"/>
    </source>
</evidence>
<dbReference type="SMART" id="SM00064">
    <property type="entry name" value="FYVE"/>
    <property type="match status" value="1"/>
</dbReference>
<dbReference type="GO" id="GO:0009838">
    <property type="term" value="P:abscission"/>
    <property type="evidence" value="ECO:0007669"/>
    <property type="project" value="TreeGrafter"/>
</dbReference>
<evidence type="ECO:0000256" key="5">
    <source>
        <dbReference type="SAM" id="MobiDB-lite"/>
    </source>
</evidence>
<dbReference type="InterPro" id="IPR011011">
    <property type="entry name" value="Znf_FYVE_PHD"/>
</dbReference>
<name>A0A2T7NWQ7_POMCA</name>
<keyword evidence="1" id="KW-0479">Metal-binding</keyword>
<reference evidence="7 8" key="1">
    <citation type="submission" date="2018-04" db="EMBL/GenBank/DDBJ databases">
        <title>The genome of golden apple snail Pomacea canaliculata provides insight into stress tolerance and invasive adaptation.</title>
        <authorList>
            <person name="Liu C."/>
            <person name="Liu B."/>
            <person name="Ren Y."/>
            <person name="Zhang Y."/>
            <person name="Wang H."/>
            <person name="Li S."/>
            <person name="Jiang F."/>
            <person name="Yin L."/>
            <person name="Zhang G."/>
            <person name="Qian W."/>
            <person name="Fan W."/>
        </authorList>
    </citation>
    <scope>NUCLEOTIDE SEQUENCE [LARGE SCALE GENOMIC DNA]</scope>
    <source>
        <strain evidence="7">SZHN2017</strain>
        <tissue evidence="7">Muscle</tissue>
    </source>
</reference>
<evidence type="ECO:0000256" key="3">
    <source>
        <dbReference type="ARBA" id="ARBA00022833"/>
    </source>
</evidence>
<dbReference type="GO" id="GO:0044878">
    <property type="term" value="P:mitotic cytokinesis checkpoint signaling"/>
    <property type="evidence" value="ECO:0007669"/>
    <property type="project" value="TreeGrafter"/>
</dbReference>
<protein>
    <recommendedName>
        <fullName evidence="6">FYVE-type domain-containing protein</fullName>
    </recommendedName>
</protein>
<feature type="domain" description="FYVE-type" evidence="6">
    <location>
        <begin position="1"/>
        <end position="57"/>
    </location>
</feature>
<dbReference type="SUPFAM" id="SSF57845">
    <property type="entry name" value="B-box zinc-binding domain"/>
    <property type="match status" value="1"/>
</dbReference>
<evidence type="ECO:0000313" key="8">
    <source>
        <dbReference type="Proteomes" id="UP000245119"/>
    </source>
</evidence>
<dbReference type="CDD" id="cd15749">
    <property type="entry name" value="FYVE_ZFY19"/>
    <property type="match status" value="1"/>
</dbReference>
<feature type="region of interest" description="Disordered" evidence="5">
    <location>
        <begin position="203"/>
        <end position="246"/>
    </location>
</feature>
<dbReference type="InterPro" id="IPR044553">
    <property type="entry name" value="Bbox1_ANCHR"/>
</dbReference>
<sequence>MSGQCYGCGTGFSLFKKEHGCKNCGFAFCSNCLTKKIALPKDNTKHRVCNKCFDILSGKTVAEDPQRFSPPEAFKKRVAALQEREAQNEKPSVKSFKPQHSKYMGLSKADREIAERLDKLRESPNEQKVTDEELIQGLARLRGESPATASANSKPFYQPPDRRTQMEQVDDLLDEIASEVEIDSHRQDPVQYVENRLARLRKEESGAAQDEQNNLDRNDKTPKKSFVKNIDVKPNSSKKPDGGLSADDGKVDFEAVHAFMAAAALEMEDEAHKALEGMQSDKQLMEQLAQLKQRRKEKGENSGNIEEQQSLESNIENTEIDEDSDNEEAAVKHILQQFTEEVTLDEKVGNLLAKNLKGTHKSKYDSGSKMGRKEENTKDGNDDSCEDPDELPYCCICTEDASIRCRDCDMDLYCAQCFRDGHKELGLTDHRTIPYTPPKGYR</sequence>
<evidence type="ECO:0000313" key="7">
    <source>
        <dbReference type="EMBL" id="PVD25605.1"/>
    </source>
</evidence>
<keyword evidence="3" id="KW-0862">Zinc</keyword>
<evidence type="ECO:0000256" key="2">
    <source>
        <dbReference type="ARBA" id="ARBA00022771"/>
    </source>
</evidence>
<accession>A0A2T7NWQ7</accession>
<keyword evidence="8" id="KW-1185">Reference proteome</keyword>
<dbReference type="Pfam" id="PF22586">
    <property type="entry name" value="ANCHR-like_BBOX"/>
    <property type="match status" value="1"/>
</dbReference>
<dbReference type="SUPFAM" id="SSF57903">
    <property type="entry name" value="FYVE/PHD zinc finger"/>
    <property type="match status" value="1"/>
</dbReference>
<evidence type="ECO:0000256" key="1">
    <source>
        <dbReference type="ARBA" id="ARBA00022723"/>
    </source>
</evidence>
<gene>
    <name evidence="7" type="ORF">C0Q70_13264</name>
</gene>
<feature type="region of interest" description="Disordered" evidence="5">
    <location>
        <begin position="290"/>
        <end position="315"/>
    </location>
</feature>
<dbReference type="GO" id="GO:0032154">
    <property type="term" value="C:cleavage furrow"/>
    <property type="evidence" value="ECO:0007669"/>
    <property type="project" value="TreeGrafter"/>
</dbReference>
<feature type="region of interest" description="Disordered" evidence="5">
    <location>
        <begin position="359"/>
        <end position="386"/>
    </location>
</feature>
<dbReference type="InterPro" id="IPR017455">
    <property type="entry name" value="Znf_FYVE-rel"/>
</dbReference>
<dbReference type="STRING" id="400727.A0A2T7NWQ7"/>
<dbReference type="AlphaFoldDB" id="A0A2T7NWQ7"/>
<dbReference type="Gene3D" id="3.30.40.10">
    <property type="entry name" value="Zinc/RING finger domain, C3HC4 (zinc finger)"/>
    <property type="match status" value="1"/>
</dbReference>
<dbReference type="PANTHER" id="PTHR46603">
    <property type="entry name" value="ABSCISSION/NOCUT CHECKPOINT REGULATOR"/>
    <property type="match status" value="1"/>
</dbReference>